<evidence type="ECO:0000313" key="3">
    <source>
        <dbReference type="Proteomes" id="UP000054053"/>
    </source>
</evidence>
<name>A0A1B5KVJ9_USTVR</name>
<dbReference type="Proteomes" id="UP000054053">
    <property type="component" value="Unassembled WGS sequence"/>
</dbReference>
<feature type="compositionally biased region" description="Basic residues" evidence="1">
    <location>
        <begin position="94"/>
        <end position="103"/>
    </location>
</feature>
<comment type="caution">
    <text evidence="2">The sequence shown here is derived from an EMBL/GenBank/DDBJ whole genome shotgun (WGS) entry which is preliminary data.</text>
</comment>
<protein>
    <submittedName>
        <fullName evidence="2">Uncharacterized protein</fullName>
    </submittedName>
</protein>
<dbReference type="EMBL" id="BBTG02000011">
    <property type="protein sequence ID" value="GAO15035.1"/>
    <property type="molecule type" value="Genomic_DNA"/>
</dbReference>
<proteinExistence type="predicted"/>
<feature type="region of interest" description="Disordered" evidence="1">
    <location>
        <begin position="71"/>
        <end position="123"/>
    </location>
</feature>
<sequence>MGFIGGAALKNYRRDVATWQTMTGAHNFDPAGTIFADDGNRLQGSGDLEAIPDAPSTDRYTDRLADNEFVKSGSKISGNQIVPRSTNDADKCCHRYNGRKPKGEKRSSILKEPDVDSVNEKKE</sequence>
<feature type="compositionally biased region" description="Basic and acidic residues" evidence="1">
    <location>
        <begin position="104"/>
        <end position="123"/>
    </location>
</feature>
<gene>
    <name evidence="2" type="ORF">UVI_02027440</name>
</gene>
<accession>A0A1B5KVJ9</accession>
<organism evidence="2 3">
    <name type="scientific">Ustilaginoidea virens</name>
    <name type="common">Rice false smut fungus</name>
    <name type="synonym">Villosiclava virens</name>
    <dbReference type="NCBI Taxonomy" id="1159556"/>
    <lineage>
        <taxon>Eukaryota</taxon>
        <taxon>Fungi</taxon>
        <taxon>Dikarya</taxon>
        <taxon>Ascomycota</taxon>
        <taxon>Pezizomycotina</taxon>
        <taxon>Sordariomycetes</taxon>
        <taxon>Hypocreomycetidae</taxon>
        <taxon>Hypocreales</taxon>
        <taxon>Clavicipitaceae</taxon>
        <taxon>Ustilaginoidea</taxon>
    </lineage>
</organism>
<feature type="compositionally biased region" description="Polar residues" evidence="1">
    <location>
        <begin position="74"/>
        <end position="86"/>
    </location>
</feature>
<dbReference type="AlphaFoldDB" id="A0A1B5KVJ9"/>
<reference evidence="3" key="1">
    <citation type="journal article" date="2016" name="Genome Announc.">
        <title>Genome sequence of Ustilaginoidea virens IPU010, a rice pathogenic fungus causing false smut.</title>
        <authorList>
            <person name="Kumagai T."/>
            <person name="Ishii T."/>
            <person name="Terai G."/>
            <person name="Umemura M."/>
            <person name="Machida M."/>
            <person name="Asai K."/>
        </authorList>
    </citation>
    <scope>NUCLEOTIDE SEQUENCE [LARGE SCALE GENOMIC DNA]</scope>
    <source>
        <strain evidence="3">IPU010</strain>
    </source>
</reference>
<evidence type="ECO:0000256" key="1">
    <source>
        <dbReference type="SAM" id="MobiDB-lite"/>
    </source>
</evidence>
<evidence type="ECO:0000313" key="2">
    <source>
        <dbReference type="EMBL" id="GAO15035.1"/>
    </source>
</evidence>